<comment type="caution">
    <text evidence="1">The sequence shown here is derived from an EMBL/GenBank/DDBJ whole genome shotgun (WGS) entry which is preliminary data.</text>
</comment>
<dbReference type="EMBL" id="JAMKFB020000007">
    <property type="protein sequence ID" value="KAL0188636.1"/>
    <property type="molecule type" value="Genomic_DNA"/>
</dbReference>
<organism evidence="1 2">
    <name type="scientific">Cirrhinus mrigala</name>
    <name type="common">Mrigala</name>
    <dbReference type="NCBI Taxonomy" id="683832"/>
    <lineage>
        <taxon>Eukaryota</taxon>
        <taxon>Metazoa</taxon>
        <taxon>Chordata</taxon>
        <taxon>Craniata</taxon>
        <taxon>Vertebrata</taxon>
        <taxon>Euteleostomi</taxon>
        <taxon>Actinopterygii</taxon>
        <taxon>Neopterygii</taxon>
        <taxon>Teleostei</taxon>
        <taxon>Ostariophysi</taxon>
        <taxon>Cypriniformes</taxon>
        <taxon>Cyprinidae</taxon>
        <taxon>Labeoninae</taxon>
        <taxon>Labeonini</taxon>
        <taxon>Cirrhinus</taxon>
    </lineage>
</organism>
<sequence length="108" mass="12627">ASLRFLLLPAVLDLEDQLTAQELHLEEEFERNLQTSRIHLNALAVHRMSLAMEEFPQMVGLSRNQDCDRARSVLQRKRQFSCDKIAEEVDEEGPFTVEEDKARRTFLR</sequence>
<proteinExistence type="predicted"/>
<feature type="non-terminal residue" evidence="1">
    <location>
        <position position="108"/>
    </location>
</feature>
<dbReference type="Proteomes" id="UP001529510">
    <property type="component" value="Unassembled WGS sequence"/>
</dbReference>
<protein>
    <submittedName>
        <fullName evidence="1">Uncharacterized protein</fullName>
    </submittedName>
</protein>
<name>A0ABD0QQY8_CIRMR</name>
<feature type="non-terminal residue" evidence="1">
    <location>
        <position position="1"/>
    </location>
</feature>
<gene>
    <name evidence="1" type="ORF">M9458_015735</name>
</gene>
<evidence type="ECO:0000313" key="2">
    <source>
        <dbReference type="Proteomes" id="UP001529510"/>
    </source>
</evidence>
<accession>A0ABD0QQY8</accession>
<reference evidence="1 2" key="1">
    <citation type="submission" date="2024-05" db="EMBL/GenBank/DDBJ databases">
        <title>Genome sequencing and assembly of Indian major carp, Cirrhinus mrigala (Hamilton, 1822).</title>
        <authorList>
            <person name="Mohindra V."/>
            <person name="Chowdhury L.M."/>
            <person name="Lal K."/>
            <person name="Jena J.K."/>
        </authorList>
    </citation>
    <scope>NUCLEOTIDE SEQUENCE [LARGE SCALE GENOMIC DNA]</scope>
    <source>
        <strain evidence="1">CM1030</strain>
        <tissue evidence="1">Blood</tissue>
    </source>
</reference>
<keyword evidence="2" id="KW-1185">Reference proteome</keyword>
<dbReference type="AlphaFoldDB" id="A0ABD0QQY8"/>
<evidence type="ECO:0000313" key="1">
    <source>
        <dbReference type="EMBL" id="KAL0188636.1"/>
    </source>
</evidence>